<dbReference type="AlphaFoldDB" id="A0A6L2MXK9"/>
<organism evidence="2">
    <name type="scientific">Tanacetum cinerariifolium</name>
    <name type="common">Dalmatian daisy</name>
    <name type="synonym">Chrysanthemum cinerariifolium</name>
    <dbReference type="NCBI Taxonomy" id="118510"/>
    <lineage>
        <taxon>Eukaryota</taxon>
        <taxon>Viridiplantae</taxon>
        <taxon>Streptophyta</taxon>
        <taxon>Embryophyta</taxon>
        <taxon>Tracheophyta</taxon>
        <taxon>Spermatophyta</taxon>
        <taxon>Magnoliopsida</taxon>
        <taxon>eudicotyledons</taxon>
        <taxon>Gunneridae</taxon>
        <taxon>Pentapetalae</taxon>
        <taxon>asterids</taxon>
        <taxon>campanulids</taxon>
        <taxon>Asterales</taxon>
        <taxon>Asteraceae</taxon>
        <taxon>Asteroideae</taxon>
        <taxon>Anthemideae</taxon>
        <taxon>Anthemidinae</taxon>
        <taxon>Tanacetum</taxon>
    </lineage>
</organism>
<evidence type="ECO:0000313" key="2">
    <source>
        <dbReference type="EMBL" id="GEU78716.1"/>
    </source>
</evidence>
<evidence type="ECO:0008006" key="3">
    <source>
        <dbReference type="Google" id="ProtNLM"/>
    </source>
</evidence>
<accession>A0A6L2MXK9</accession>
<reference evidence="2" key="1">
    <citation type="journal article" date="2019" name="Sci. Rep.">
        <title>Draft genome of Tanacetum cinerariifolium, the natural source of mosquito coil.</title>
        <authorList>
            <person name="Yamashiro T."/>
            <person name="Shiraishi A."/>
            <person name="Satake H."/>
            <person name="Nakayama K."/>
        </authorList>
    </citation>
    <scope>NUCLEOTIDE SEQUENCE</scope>
</reference>
<sequence length="359" mass="40962">MASLADKAILSGTENRPPMLENDMYDSWRSRMELYMLNRQQGRMILESIKHGLLLWPSVTEDGVTRLKKYSELSSTEATQADCDVKATNIILQALPPEIYALERECKLYDAFDKFAYQKGETLRDFYLRFSLLLNDMNMYNMKLVKFQVNTKFLNTLPPEWSKFVTDVKLVRDLHTTNVDQLHAYLGQHEYHANEVRLMYERHSPLSLISQHQLNRPTYQHHQQSYNQPKFQQQASPYQSSPYTTSYHTPQFVSQGSSSSNLLISYPMNDTSSTNHMSAGLSRPFASGSGGTSGRQRELDFLANPGTAESSTNQYVVTTNATYQANDLDAYDSDYDELNSVEVALMANLSHYGSDNLAE</sequence>
<comment type="caution">
    <text evidence="2">The sequence shown here is derived from an EMBL/GenBank/DDBJ whole genome shotgun (WGS) entry which is preliminary data.</text>
</comment>
<feature type="compositionally biased region" description="Polar residues" evidence="1">
    <location>
        <begin position="217"/>
        <end position="231"/>
    </location>
</feature>
<proteinExistence type="predicted"/>
<dbReference type="EMBL" id="BKCJ010007730">
    <property type="protein sequence ID" value="GEU78716.1"/>
    <property type="molecule type" value="Genomic_DNA"/>
</dbReference>
<gene>
    <name evidence="2" type="ORF">Tci_050694</name>
</gene>
<protein>
    <recommendedName>
        <fullName evidence="3">Integrase, catalytic region, zinc finger, CCHC-type, peptidase aspartic, catalytic</fullName>
    </recommendedName>
</protein>
<evidence type="ECO:0000256" key="1">
    <source>
        <dbReference type="SAM" id="MobiDB-lite"/>
    </source>
</evidence>
<name>A0A6L2MXK9_TANCI</name>
<feature type="compositionally biased region" description="Low complexity" evidence="1">
    <location>
        <begin position="232"/>
        <end position="243"/>
    </location>
</feature>
<feature type="non-terminal residue" evidence="2">
    <location>
        <position position="359"/>
    </location>
</feature>
<feature type="region of interest" description="Disordered" evidence="1">
    <location>
        <begin position="217"/>
        <end position="243"/>
    </location>
</feature>